<evidence type="ECO:0000256" key="1">
    <source>
        <dbReference type="ARBA" id="ARBA00004328"/>
    </source>
</evidence>
<dbReference type="Pfam" id="PF05065">
    <property type="entry name" value="Phage_capsid"/>
    <property type="match status" value="1"/>
</dbReference>
<protein>
    <submittedName>
        <fullName evidence="4">Phage major capsid protein</fullName>
    </submittedName>
</protein>
<dbReference type="InterPro" id="IPR054612">
    <property type="entry name" value="Phage_capsid-like_C"/>
</dbReference>
<reference evidence="4" key="2">
    <citation type="journal article" date="2021" name="PeerJ">
        <title>Extensive microbial diversity within the chicken gut microbiome revealed by metagenomics and culture.</title>
        <authorList>
            <person name="Gilroy R."/>
            <person name="Ravi A."/>
            <person name="Getino M."/>
            <person name="Pursley I."/>
            <person name="Horton D.L."/>
            <person name="Alikhan N.F."/>
            <person name="Baker D."/>
            <person name="Gharbi K."/>
            <person name="Hall N."/>
            <person name="Watson M."/>
            <person name="Adriaenssens E.M."/>
            <person name="Foster-Nyarko E."/>
            <person name="Jarju S."/>
            <person name="Secka A."/>
            <person name="Antonio M."/>
            <person name="Oren A."/>
            <person name="Chaudhuri R.R."/>
            <person name="La Ragione R."/>
            <person name="Hildebrand F."/>
            <person name="Pallen M.J."/>
        </authorList>
    </citation>
    <scope>NUCLEOTIDE SEQUENCE</scope>
    <source>
        <strain evidence="4">CHK176-6737</strain>
    </source>
</reference>
<feature type="region of interest" description="Disordered" evidence="2">
    <location>
        <begin position="40"/>
        <end position="77"/>
    </location>
</feature>
<evidence type="ECO:0000313" key="4">
    <source>
        <dbReference type="EMBL" id="HIU68810.1"/>
    </source>
</evidence>
<name>A0A9D1SNR1_9FIRM</name>
<dbReference type="EMBL" id="DVNM01000013">
    <property type="protein sequence ID" value="HIU68810.1"/>
    <property type="molecule type" value="Genomic_DNA"/>
</dbReference>
<accession>A0A9D1SNR1</accession>
<comment type="subcellular location">
    <subcellularLocation>
        <location evidence="1">Virion</location>
    </subcellularLocation>
</comment>
<feature type="domain" description="Phage capsid-like C-terminal" evidence="3">
    <location>
        <begin position="159"/>
        <end position="443"/>
    </location>
</feature>
<dbReference type="SUPFAM" id="SSF56563">
    <property type="entry name" value="Major capsid protein gp5"/>
    <property type="match status" value="1"/>
</dbReference>
<proteinExistence type="predicted"/>
<dbReference type="NCBIfam" id="TIGR01554">
    <property type="entry name" value="major_cap_HK97"/>
    <property type="match status" value="1"/>
</dbReference>
<dbReference type="Gene3D" id="1.10.287.1490">
    <property type="match status" value="1"/>
</dbReference>
<gene>
    <name evidence="4" type="ORF">IAD23_02480</name>
</gene>
<dbReference type="AlphaFoldDB" id="A0A9D1SNR1"/>
<reference evidence="4" key="1">
    <citation type="submission" date="2020-10" db="EMBL/GenBank/DDBJ databases">
        <authorList>
            <person name="Gilroy R."/>
        </authorList>
    </citation>
    <scope>NUCLEOTIDE SEQUENCE</scope>
    <source>
        <strain evidence="4">CHK176-6737</strain>
    </source>
</reference>
<evidence type="ECO:0000256" key="2">
    <source>
        <dbReference type="SAM" id="MobiDB-lite"/>
    </source>
</evidence>
<comment type="caution">
    <text evidence="4">The sequence shown here is derived from an EMBL/GenBank/DDBJ whole genome shotgun (WGS) entry which is preliminary data.</text>
</comment>
<evidence type="ECO:0000259" key="3">
    <source>
        <dbReference type="Pfam" id="PF05065"/>
    </source>
</evidence>
<feature type="region of interest" description="Disordered" evidence="2">
    <location>
        <begin position="88"/>
        <end position="107"/>
    </location>
</feature>
<dbReference type="Proteomes" id="UP000824125">
    <property type="component" value="Unassembled WGS sequence"/>
</dbReference>
<sequence>MALRALILNKKIEAQRSALDDVLKKLEELKAKEDELEQAVNELNAESTQEEKDAVQAEVDQVEAERDDAETKKEEIQAEIDRLQAQLEEEEKKQRSAQQSTAKKETREKMEITKKFFGLSAEQRDKFFADSEVKDFLQRFRELGKNAAAQNRAVSGADLTIPTVMLDLIRENIEDYSKLIRRVHNVTVSGKARQTIMGTIPEAVWTEMCAKLNELNFTFNAVEVDGYKIGGYVAICNATLEDSDINLATEIITGIGAAIGIGLDKAYLYGLGTKMPLGIVTRLAQSAQPSDYPATARPWEDLQSHLVTIDSGKTGLELYKEIVKAGGMCKSKYSRGTRFWAMNEATYTALKVEAMNFNAAGAIVAFENGTMPVAGGDIVVLSDDIIPDKNIVAGYGDLYLSVERQSAQIARSDDRLFIEDQAVFRGTARYDGLPVIPEAFVAIGLGAAPQTSATFPLDTANDATLQGIAIGTETLSPTFAAGTYAYTVTATGTKGNVTATPTQPGAKVEMTYDGKTVVNGAEITFSGTKDLVITVKNGLSKLTYTVTITKGA</sequence>
<evidence type="ECO:0000313" key="5">
    <source>
        <dbReference type="Proteomes" id="UP000824125"/>
    </source>
</evidence>
<dbReference type="InterPro" id="IPR024455">
    <property type="entry name" value="Phage_capsid"/>
</dbReference>
<organism evidence="4 5">
    <name type="scientific">Candidatus Scybalenecus merdavium</name>
    <dbReference type="NCBI Taxonomy" id="2840939"/>
    <lineage>
        <taxon>Bacteria</taxon>
        <taxon>Bacillati</taxon>
        <taxon>Bacillota</taxon>
        <taxon>Clostridia</taxon>
        <taxon>Eubacteriales</taxon>
        <taxon>Oscillospiraceae</taxon>
        <taxon>Oscillospiraceae incertae sedis</taxon>
        <taxon>Candidatus Scybalenecus</taxon>
    </lineage>
</organism>